<proteinExistence type="inferred from homology"/>
<name>A0ABP5MR43_9MICC</name>
<sequence>MRIHRLEIQAFGPFAVRQHIDFDALTDQGLFLLNGPTGAGKSSVLDAICFALYGSVPGARQNAKRLRSDHAPDALAPEVVCEFSAGSRRLEVTRNPSWNRPSKRGSGTTTEQAKTLLRERVAGEWVTRSTRNDEAGAELQNLLGMNREQFTRVVMLPQGEFAAFLRSDAAARGELLQRLFATDRFSTMEHMLAEHSARTSARLQEAETELEALLSRAAEEVERHGLTPRQSSTPASFPEGEPDGSGHEGSASVDWTPDPVLLQDLLTAAVAEGRKRTRELRILRDAAAERRTRFEAERRDRLTFRELVSEAQANQGALVGAGTLRAKLADHQRAQILQGALQSRDEAAAEVHNLREGLQSAARPLQADPAVRHEAPEVLHPDSLRSLATFERAHEVVRESLAATRAALPLEKDLSQLSARIRLTETALERQKAEATRCSEADEQLRREYVELTSRLEDAQVMAAREGQLATECIEAASRLELLGQADSAERAVRELNELQQEHQALFLTAKDDWLRKLQARLEQAAAELAERLDAGEPCPVCGSEDHPAPAAADPQSLVTREHEALAREEQDAAENRLRKTAAARDEAALKAAGLRARSGEADAGQLRATLVSLEQEHAEAERAVRLATDLSTRKTAADTTLARLHEQQADLARTQAEESSRLAALAEQQAALAAKLSDVRGSYDSVEKKITALEATERSLGAVCAALNRCEQAEENLDKAEAALRTRLSITDFASAEAVRDALLTSTEAETAERAIRDAENSAHRIERDLQRPENLAAAILEKDGSPVPNEDDIASAATEEADASKLLDQAVLEVGLLEQSVVQMGSYADRAAALEERLVPLRHAHQLARSIADTARGNGENLYRMSLATYVLAARLEQVAGAATERLQKMSDGRYSLVHSDSKSGNRKSGLGLNVIDSWTGLHRDTATLSGGESFMASLALALGLADVVQQESGGLDIETLFVDEGFGSLDEHSLEQVMDALESLRDGGRVVGLVSHVADLMQRIPAQLHVSKSRTGSTVRFVNQLQRV</sequence>
<dbReference type="PANTHER" id="PTHR32114">
    <property type="entry name" value="ABC TRANSPORTER ABCH.3"/>
    <property type="match status" value="1"/>
</dbReference>
<dbReference type="InterPro" id="IPR027417">
    <property type="entry name" value="P-loop_NTPase"/>
</dbReference>
<keyword evidence="8" id="KW-1185">Reference proteome</keyword>
<dbReference type="RefSeq" id="WP_346028125.1">
    <property type="nucleotide sequence ID" value="NZ_BAAAON010000002.1"/>
</dbReference>
<gene>
    <name evidence="7" type="ORF">GCM10009784_17660</name>
</gene>
<comment type="caution">
    <text evidence="7">The sequence shown here is derived from an EMBL/GenBank/DDBJ whole genome shotgun (WGS) entry which is preliminary data.</text>
</comment>
<dbReference type="InterPro" id="IPR038729">
    <property type="entry name" value="Rad50/SbcC_AAA"/>
</dbReference>
<evidence type="ECO:0000256" key="2">
    <source>
        <dbReference type="ARBA" id="ARBA00011322"/>
    </source>
</evidence>
<feature type="coiled-coil region" evidence="4">
    <location>
        <begin position="604"/>
        <end position="631"/>
    </location>
</feature>
<evidence type="ECO:0000256" key="1">
    <source>
        <dbReference type="ARBA" id="ARBA00006930"/>
    </source>
</evidence>
<dbReference type="SUPFAM" id="SSF52540">
    <property type="entry name" value="P-loop containing nucleoside triphosphate hydrolases"/>
    <property type="match status" value="1"/>
</dbReference>
<comment type="subunit">
    <text evidence="2">Heterodimer of SbcC and SbcD.</text>
</comment>
<evidence type="ECO:0000313" key="8">
    <source>
        <dbReference type="Proteomes" id="UP001500974"/>
    </source>
</evidence>
<reference evidence="8" key="1">
    <citation type="journal article" date="2019" name="Int. J. Syst. Evol. Microbiol.">
        <title>The Global Catalogue of Microorganisms (GCM) 10K type strain sequencing project: providing services to taxonomists for standard genome sequencing and annotation.</title>
        <authorList>
            <consortium name="The Broad Institute Genomics Platform"/>
            <consortium name="The Broad Institute Genome Sequencing Center for Infectious Disease"/>
            <person name="Wu L."/>
            <person name="Ma J."/>
        </authorList>
    </citation>
    <scope>NUCLEOTIDE SEQUENCE [LARGE SCALE GENOMIC DNA]</scope>
    <source>
        <strain evidence="8">JCM 14917</strain>
    </source>
</reference>
<evidence type="ECO:0000256" key="5">
    <source>
        <dbReference type="SAM" id="MobiDB-lite"/>
    </source>
</evidence>
<evidence type="ECO:0000256" key="4">
    <source>
        <dbReference type="SAM" id="Coils"/>
    </source>
</evidence>
<organism evidence="7 8">
    <name type="scientific">Arthrobacter parietis</name>
    <dbReference type="NCBI Taxonomy" id="271434"/>
    <lineage>
        <taxon>Bacteria</taxon>
        <taxon>Bacillati</taxon>
        <taxon>Actinomycetota</taxon>
        <taxon>Actinomycetes</taxon>
        <taxon>Micrococcales</taxon>
        <taxon>Micrococcaceae</taxon>
        <taxon>Arthrobacter</taxon>
    </lineage>
</organism>
<accession>A0ABP5MR43</accession>
<keyword evidence="4" id="KW-0175">Coiled coil</keyword>
<evidence type="ECO:0000256" key="3">
    <source>
        <dbReference type="ARBA" id="ARBA00013368"/>
    </source>
</evidence>
<feature type="coiled-coil region" evidence="4">
    <location>
        <begin position="414"/>
        <end position="535"/>
    </location>
</feature>
<protein>
    <recommendedName>
        <fullName evidence="3">Nuclease SbcCD subunit C</fullName>
    </recommendedName>
</protein>
<evidence type="ECO:0000313" key="7">
    <source>
        <dbReference type="EMBL" id="GAA2175411.1"/>
    </source>
</evidence>
<dbReference type="Pfam" id="PF13558">
    <property type="entry name" value="SbcC_Walker_B"/>
    <property type="match status" value="1"/>
</dbReference>
<feature type="domain" description="Rad50/SbcC-type AAA" evidence="6">
    <location>
        <begin position="5"/>
        <end position="213"/>
    </location>
</feature>
<dbReference type="EMBL" id="BAAAON010000002">
    <property type="protein sequence ID" value="GAA2175411.1"/>
    <property type="molecule type" value="Genomic_DNA"/>
</dbReference>
<dbReference type="Pfam" id="PF13476">
    <property type="entry name" value="AAA_23"/>
    <property type="match status" value="1"/>
</dbReference>
<feature type="region of interest" description="Disordered" evidence="5">
    <location>
        <begin position="220"/>
        <end position="254"/>
    </location>
</feature>
<evidence type="ECO:0000259" key="6">
    <source>
        <dbReference type="Pfam" id="PF13476"/>
    </source>
</evidence>
<dbReference type="Gene3D" id="3.40.50.300">
    <property type="entry name" value="P-loop containing nucleotide triphosphate hydrolases"/>
    <property type="match status" value="2"/>
</dbReference>
<dbReference type="Proteomes" id="UP001500974">
    <property type="component" value="Unassembled WGS sequence"/>
</dbReference>
<comment type="similarity">
    <text evidence="1">Belongs to the SMC family. SbcC subfamily.</text>
</comment>
<dbReference type="PANTHER" id="PTHR32114:SF2">
    <property type="entry name" value="ABC TRANSPORTER ABCH.3"/>
    <property type="match status" value="1"/>
</dbReference>